<organism evidence="2 3">
    <name type="scientific">Portunus trituberculatus</name>
    <name type="common">Swimming crab</name>
    <name type="synonym">Neptunus trituberculatus</name>
    <dbReference type="NCBI Taxonomy" id="210409"/>
    <lineage>
        <taxon>Eukaryota</taxon>
        <taxon>Metazoa</taxon>
        <taxon>Ecdysozoa</taxon>
        <taxon>Arthropoda</taxon>
        <taxon>Crustacea</taxon>
        <taxon>Multicrustacea</taxon>
        <taxon>Malacostraca</taxon>
        <taxon>Eumalacostraca</taxon>
        <taxon>Eucarida</taxon>
        <taxon>Decapoda</taxon>
        <taxon>Pleocyemata</taxon>
        <taxon>Brachyura</taxon>
        <taxon>Eubrachyura</taxon>
        <taxon>Portunoidea</taxon>
        <taxon>Portunidae</taxon>
        <taxon>Portuninae</taxon>
        <taxon>Portunus</taxon>
    </lineage>
</organism>
<accession>A0A5B7CG65</accession>
<dbReference type="EMBL" id="VSRR010000024">
    <property type="protein sequence ID" value="MPC08280.1"/>
    <property type="molecule type" value="Genomic_DNA"/>
</dbReference>
<evidence type="ECO:0000256" key="1">
    <source>
        <dbReference type="SAM" id="MobiDB-lite"/>
    </source>
</evidence>
<evidence type="ECO:0000313" key="3">
    <source>
        <dbReference type="Proteomes" id="UP000324222"/>
    </source>
</evidence>
<name>A0A5B7CG65_PORTR</name>
<proteinExistence type="predicted"/>
<feature type="compositionally biased region" description="Pro residues" evidence="1">
    <location>
        <begin position="60"/>
        <end position="77"/>
    </location>
</feature>
<protein>
    <submittedName>
        <fullName evidence="2">Uncharacterized protein</fullName>
    </submittedName>
</protein>
<reference evidence="2 3" key="1">
    <citation type="submission" date="2019-05" db="EMBL/GenBank/DDBJ databases">
        <title>Another draft genome of Portunus trituberculatus and its Hox gene families provides insights of decapod evolution.</title>
        <authorList>
            <person name="Jeong J.-H."/>
            <person name="Song I."/>
            <person name="Kim S."/>
            <person name="Choi T."/>
            <person name="Kim D."/>
            <person name="Ryu S."/>
            <person name="Kim W."/>
        </authorList>
    </citation>
    <scope>NUCLEOTIDE SEQUENCE [LARGE SCALE GENOMIC DNA]</scope>
    <source>
        <tissue evidence="2">Muscle</tissue>
    </source>
</reference>
<keyword evidence="3" id="KW-1185">Reference proteome</keyword>
<sequence length="179" mass="19400">MATPPRDLGPPSHSPFSDKVRTRLRDDLTTASGAKTNLNPNTHRRGLEGAVGRGIGPLSLPDPPGPLTPPATSPPLAPTTESSATVEFAVPRFNRCRVDEPLFQGTRIPRLLGEGSEAVHCCLVSYRWVVALGRQIDSLRGGHLLGRRALQVKGRDVLALTEERDSTPFKNPQRSETSR</sequence>
<gene>
    <name evidence="2" type="ORF">E2C01_000862</name>
</gene>
<feature type="region of interest" description="Disordered" evidence="1">
    <location>
        <begin position="25"/>
        <end position="79"/>
    </location>
</feature>
<feature type="compositionally biased region" description="Polar residues" evidence="1">
    <location>
        <begin position="29"/>
        <end position="41"/>
    </location>
</feature>
<dbReference type="AlphaFoldDB" id="A0A5B7CG65"/>
<dbReference type="Proteomes" id="UP000324222">
    <property type="component" value="Unassembled WGS sequence"/>
</dbReference>
<comment type="caution">
    <text evidence="2">The sequence shown here is derived from an EMBL/GenBank/DDBJ whole genome shotgun (WGS) entry which is preliminary data.</text>
</comment>
<evidence type="ECO:0000313" key="2">
    <source>
        <dbReference type="EMBL" id="MPC08280.1"/>
    </source>
</evidence>